<organism evidence="2 3">
    <name type="scientific">Mugilogobius chulae</name>
    <name type="common">yellowstripe goby</name>
    <dbReference type="NCBI Taxonomy" id="88201"/>
    <lineage>
        <taxon>Eukaryota</taxon>
        <taxon>Metazoa</taxon>
        <taxon>Chordata</taxon>
        <taxon>Craniata</taxon>
        <taxon>Vertebrata</taxon>
        <taxon>Euteleostomi</taxon>
        <taxon>Actinopterygii</taxon>
        <taxon>Neopterygii</taxon>
        <taxon>Teleostei</taxon>
        <taxon>Neoteleostei</taxon>
        <taxon>Acanthomorphata</taxon>
        <taxon>Gobiaria</taxon>
        <taxon>Gobiiformes</taxon>
        <taxon>Gobioidei</taxon>
        <taxon>Gobiidae</taxon>
        <taxon>Gobionellinae</taxon>
        <taxon>Mugilogobius</taxon>
    </lineage>
</organism>
<gene>
    <name evidence="2" type="ORF">WMY93_026075</name>
</gene>
<accession>A0AAW0MXE9</accession>
<sequence length="538" mass="58992">MDTNREYNSLRNIISHKTQIKSVTVGTKFVAVFPENIAYYHPSAPVNKVRVTAMHGATTITVTYDSNLGIGNIQDTLQSGDIRDIPIDAKSELDKKNSSNVVIITGTNNISVEIVSQKNNSIQSALLLPVDLLGKEYQVPPIPNIQGTTSTASDVNNEVTERTQFKLILVNPFKDENTITVGGSSVTLQENQMVQVWVEQGMIGVNKVVSGTGKFLAVFSHSCAVQFNCTCGLLYTPLQPKATTTLTFMVPPPLYQGASSYLLKTYDGVTEQFTSSSATLFHHQGSVVLQRPGLLLNLIPVEEFGSCFVIYTVADTTNWAVIMAPTNSTQHVKISPTTAVSWTAMAGTNFSHAEVSLSLNSGKHIIYHESALMAVWFLGKKVTGAWFGNPAARLSIYPDYRGCAVVPEELVVLPAEESWQKSIQACKDKGLELISLKNEEFQNHIYDKLQSDKDGLTEVWMGLRKSSYTGRWYWISDEPLEHVDWAHGSPTDDDEGHCARINVTQRAGWTLHECCSLGRPVCYKLPVLLTVGAPAASG</sequence>
<dbReference type="InterPro" id="IPR001304">
    <property type="entry name" value="C-type_lectin-like"/>
</dbReference>
<reference evidence="3" key="1">
    <citation type="submission" date="2024-04" db="EMBL/GenBank/DDBJ databases">
        <title>Salinicola lusitanus LLJ914,a marine bacterium isolated from the Okinawa Trough.</title>
        <authorList>
            <person name="Li J."/>
        </authorList>
    </citation>
    <scope>NUCLEOTIDE SEQUENCE [LARGE SCALE GENOMIC DNA]</scope>
</reference>
<feature type="domain" description="C-type lectin" evidence="1">
    <location>
        <begin position="418"/>
        <end position="523"/>
    </location>
</feature>
<comment type="caution">
    <text evidence="2">The sequence shown here is derived from an EMBL/GenBank/DDBJ whole genome shotgun (WGS) entry which is preliminary data.</text>
</comment>
<evidence type="ECO:0000259" key="1">
    <source>
        <dbReference type="PROSITE" id="PS50041"/>
    </source>
</evidence>
<dbReference type="InterPro" id="IPR016186">
    <property type="entry name" value="C-type_lectin-like/link_sf"/>
</dbReference>
<name>A0AAW0MXE9_9GOBI</name>
<dbReference type="Pfam" id="PF00059">
    <property type="entry name" value="Lectin_C"/>
    <property type="match status" value="1"/>
</dbReference>
<proteinExistence type="predicted"/>
<dbReference type="Gene3D" id="3.10.100.10">
    <property type="entry name" value="Mannose-Binding Protein A, subunit A"/>
    <property type="match status" value="1"/>
</dbReference>
<protein>
    <recommendedName>
        <fullName evidence="1">C-type lectin domain-containing protein</fullName>
    </recommendedName>
</protein>
<evidence type="ECO:0000313" key="3">
    <source>
        <dbReference type="Proteomes" id="UP001460270"/>
    </source>
</evidence>
<evidence type="ECO:0000313" key="2">
    <source>
        <dbReference type="EMBL" id="KAK7886454.1"/>
    </source>
</evidence>
<dbReference type="AlphaFoldDB" id="A0AAW0MXE9"/>
<dbReference type="SUPFAM" id="SSF56436">
    <property type="entry name" value="C-type lectin-like"/>
    <property type="match status" value="1"/>
</dbReference>
<keyword evidence="3" id="KW-1185">Reference proteome</keyword>
<dbReference type="EMBL" id="JBBPFD010000019">
    <property type="protein sequence ID" value="KAK7886454.1"/>
    <property type="molecule type" value="Genomic_DNA"/>
</dbReference>
<dbReference type="PROSITE" id="PS50041">
    <property type="entry name" value="C_TYPE_LECTIN_2"/>
    <property type="match status" value="1"/>
</dbReference>
<dbReference type="InterPro" id="IPR016187">
    <property type="entry name" value="CTDL_fold"/>
</dbReference>
<dbReference type="CDD" id="cd00037">
    <property type="entry name" value="CLECT"/>
    <property type="match status" value="1"/>
</dbReference>
<dbReference type="SMART" id="SM00034">
    <property type="entry name" value="CLECT"/>
    <property type="match status" value="1"/>
</dbReference>
<dbReference type="Proteomes" id="UP001460270">
    <property type="component" value="Unassembled WGS sequence"/>
</dbReference>